<accession>E4TZH3</accession>
<sequence length="123" mass="13631">MPVKPLSASTLKNLLERIDYARQGEIRSLAPLSPTSICVRFSVQDIARGYDWIDVLFRIEGVNDAKLMSDNVLRSLDMREGITVEINDKNCALAIGSYSGRANEAPFYILGTSIGYEELPFSA</sequence>
<dbReference type="OrthoDB" id="5334973at2"/>
<dbReference type="RefSeq" id="WP_013461397.1">
    <property type="nucleotide sequence ID" value="NC_014762.1"/>
</dbReference>
<name>E4TZH3_SULKY</name>
<reference evidence="1 2" key="1">
    <citation type="journal article" date="2012" name="Stand. Genomic Sci.">
        <title>Complete genome sequence of the sulfur compounds oxidizing chemolithoautotroph Sulfuricurvum kujiense type strain (YK-1(T)).</title>
        <authorList>
            <person name="Han C."/>
            <person name="Kotsyurbenko O."/>
            <person name="Chertkov O."/>
            <person name="Held B."/>
            <person name="Lapidus A."/>
            <person name="Nolan M."/>
            <person name="Lucas S."/>
            <person name="Hammon N."/>
            <person name="Deshpande S."/>
            <person name="Cheng J.F."/>
            <person name="Tapia R."/>
            <person name="Goodwin L.A."/>
            <person name="Pitluck S."/>
            <person name="Liolios K."/>
            <person name="Pagani I."/>
            <person name="Ivanova N."/>
            <person name="Mavromatis K."/>
            <person name="Mikhailova N."/>
            <person name="Pati A."/>
            <person name="Chen A."/>
            <person name="Palaniappan K."/>
            <person name="Land M."/>
            <person name="Hauser L."/>
            <person name="Chang Y.J."/>
            <person name="Jeffries C.D."/>
            <person name="Brambilla E.M."/>
            <person name="Rohde M."/>
            <person name="Spring S."/>
            <person name="Sikorski J."/>
            <person name="Goker M."/>
            <person name="Woyke T."/>
            <person name="Bristow J."/>
            <person name="Eisen J.A."/>
            <person name="Markowitz V."/>
            <person name="Hugenholtz P."/>
            <person name="Kyrpides N.C."/>
            <person name="Klenk H.P."/>
            <person name="Detter J.C."/>
        </authorList>
    </citation>
    <scope>NUCLEOTIDE SEQUENCE [LARGE SCALE GENOMIC DNA]</scope>
    <source>
        <strain evidence="2">ATCC BAA-921 / DSM 16994 / JCM 11577 / YK-1</strain>
    </source>
</reference>
<proteinExistence type="predicted"/>
<keyword evidence="2" id="KW-1185">Reference proteome</keyword>
<dbReference type="eggNOG" id="ENOG5032P16">
    <property type="taxonomic scope" value="Bacteria"/>
</dbReference>
<dbReference type="KEGG" id="sku:Sulku_2541"/>
<evidence type="ECO:0000313" key="2">
    <source>
        <dbReference type="Proteomes" id="UP000008721"/>
    </source>
</evidence>
<dbReference type="EMBL" id="CP002355">
    <property type="protein sequence ID" value="ADR35200.1"/>
    <property type="molecule type" value="Genomic_DNA"/>
</dbReference>
<dbReference type="Proteomes" id="UP000008721">
    <property type="component" value="Chromosome"/>
</dbReference>
<protein>
    <submittedName>
        <fullName evidence="1">Uncharacterized protein</fullName>
    </submittedName>
</protein>
<evidence type="ECO:0000313" key="1">
    <source>
        <dbReference type="EMBL" id="ADR35200.1"/>
    </source>
</evidence>
<gene>
    <name evidence="1" type="ordered locus">Sulku_2541</name>
</gene>
<organism evidence="1 2">
    <name type="scientific">Sulfuricurvum kujiense (strain ATCC BAA-921 / DSM 16994 / JCM 11577 / YK-1)</name>
    <dbReference type="NCBI Taxonomy" id="709032"/>
    <lineage>
        <taxon>Bacteria</taxon>
        <taxon>Pseudomonadati</taxon>
        <taxon>Campylobacterota</taxon>
        <taxon>Epsilonproteobacteria</taxon>
        <taxon>Campylobacterales</taxon>
        <taxon>Sulfurimonadaceae</taxon>
        <taxon>Sulfuricurvum</taxon>
    </lineage>
</organism>
<dbReference type="HOGENOM" id="CLU_1980453_0_0_7"/>
<dbReference type="STRING" id="709032.Sulku_2541"/>
<dbReference type="AlphaFoldDB" id="E4TZH3"/>